<dbReference type="PANTHER" id="PTHR10773">
    <property type="entry name" value="DNA-DIRECTED RNA POLYMERASES I, II, AND III SUBUNIT RPABC2"/>
    <property type="match status" value="1"/>
</dbReference>
<name>A0A8D8R6C7_9HEMI</name>
<protein>
    <submittedName>
        <fullName evidence="2">Uncharacterized protein</fullName>
    </submittedName>
</protein>
<proteinExistence type="predicted"/>
<dbReference type="AlphaFoldDB" id="A0A8D8R6C7"/>
<evidence type="ECO:0000256" key="1">
    <source>
        <dbReference type="SAM" id="MobiDB-lite"/>
    </source>
</evidence>
<sequence>MDNSQGYFVNLQQMVGDKTGDDVSSGQDTGAQNSQEHPNLRQYMETDHDESDNCDVPVDTTLGVSSDNFDESGERKRKKVGRKAHWIQEHKKYLRNTGQSYVTYTSSKVRRARQVQPPCSNSCRLRCFEKFTPEQRQALFRKYWDLGDIEQQRLYIAQNLDRVLPKYDRRTPDSKRFLNTAHFFDKDDGTKERVCQAFFLNTLDITQKMVRTIQGRMENSAECTFKDSRGGHQKKRLVSSASLPLSTV</sequence>
<dbReference type="PANTHER" id="PTHR10773:SF19">
    <property type="match status" value="1"/>
</dbReference>
<accession>A0A8D8R6C7</accession>
<reference evidence="2" key="1">
    <citation type="submission" date="2021-05" db="EMBL/GenBank/DDBJ databases">
        <authorList>
            <person name="Alioto T."/>
            <person name="Alioto T."/>
            <person name="Gomez Garrido J."/>
        </authorList>
    </citation>
    <scope>NUCLEOTIDE SEQUENCE</scope>
</reference>
<organism evidence="2">
    <name type="scientific">Cacopsylla melanoneura</name>
    <dbReference type="NCBI Taxonomy" id="428564"/>
    <lineage>
        <taxon>Eukaryota</taxon>
        <taxon>Metazoa</taxon>
        <taxon>Ecdysozoa</taxon>
        <taxon>Arthropoda</taxon>
        <taxon>Hexapoda</taxon>
        <taxon>Insecta</taxon>
        <taxon>Pterygota</taxon>
        <taxon>Neoptera</taxon>
        <taxon>Paraneoptera</taxon>
        <taxon>Hemiptera</taxon>
        <taxon>Sternorrhyncha</taxon>
        <taxon>Psylloidea</taxon>
        <taxon>Psyllidae</taxon>
        <taxon>Psyllinae</taxon>
        <taxon>Cacopsylla</taxon>
    </lineage>
</organism>
<feature type="region of interest" description="Disordered" evidence="1">
    <location>
        <begin position="61"/>
        <end position="82"/>
    </location>
</feature>
<feature type="compositionally biased region" description="Polar residues" evidence="1">
    <location>
        <begin position="22"/>
        <end position="37"/>
    </location>
</feature>
<evidence type="ECO:0000313" key="2">
    <source>
        <dbReference type="EMBL" id="CAG6645220.1"/>
    </source>
</evidence>
<dbReference type="EMBL" id="HBUF01135898">
    <property type="protein sequence ID" value="CAG6645220.1"/>
    <property type="molecule type" value="Transcribed_RNA"/>
</dbReference>
<feature type="region of interest" description="Disordered" evidence="1">
    <location>
        <begin position="15"/>
        <end position="38"/>
    </location>
</feature>